<organism evidence="4 5">
    <name type="scientific">Collybiopsis confluens</name>
    <dbReference type="NCBI Taxonomy" id="2823264"/>
    <lineage>
        <taxon>Eukaryota</taxon>
        <taxon>Fungi</taxon>
        <taxon>Dikarya</taxon>
        <taxon>Basidiomycota</taxon>
        <taxon>Agaricomycotina</taxon>
        <taxon>Agaricomycetes</taxon>
        <taxon>Agaricomycetidae</taxon>
        <taxon>Agaricales</taxon>
        <taxon>Marasmiineae</taxon>
        <taxon>Omphalotaceae</taxon>
        <taxon>Collybiopsis</taxon>
    </lineage>
</organism>
<dbReference type="SUPFAM" id="SSF51735">
    <property type="entry name" value="NAD(P)-binding Rossmann-fold domains"/>
    <property type="match status" value="1"/>
</dbReference>
<dbReference type="EMBL" id="JAACJN010000085">
    <property type="protein sequence ID" value="KAF5377120.1"/>
    <property type="molecule type" value="Genomic_DNA"/>
</dbReference>
<sequence>MSANVVLVTGAGGFLANWVARALLEDKKTPNIRLILTDVIEPKNSLTTAKKFNLKTAAEPEDILTIKADLTKPEAIDALFNTPFGIPDTVYCMHGIMSRGSEENFDLGLKINADSVRELIQATRHYGTKLGRLIRFVYTSSCAVYGGPFPEIITQETIATPEGAYGLAKLSSELYINEFSRRGLIDGRILRLPTIAVRPGPPAAAASAFISGIIREPIQGLPATCPVGQSLSSPELDFPVWIASPQTTTQNLIHAKHIPSSSFPKHSRVVCSPGFTVTIRDEIEALRLVGGEEVLKLIKFENDPETKRLLDSWPQRFDNSYAFSLGFVVDEGGMVPIVERFKRDVEAGLA</sequence>
<proteinExistence type="predicted"/>
<dbReference type="PANTHER" id="PTHR43103">
    <property type="entry name" value="NUCLEOSIDE-DIPHOSPHATE-SUGAR EPIMERASE"/>
    <property type="match status" value="1"/>
</dbReference>
<dbReference type="InterPro" id="IPR001509">
    <property type="entry name" value="Epimerase_deHydtase"/>
</dbReference>
<dbReference type="PANTHER" id="PTHR43103:SF3">
    <property type="entry name" value="ADP-L-GLYCERO-D-MANNO-HEPTOSE-6-EPIMERASE"/>
    <property type="match status" value="1"/>
</dbReference>
<feature type="domain" description="NAD-dependent epimerase/dehydratase" evidence="3">
    <location>
        <begin position="6"/>
        <end position="215"/>
    </location>
</feature>
<evidence type="ECO:0000313" key="4">
    <source>
        <dbReference type="EMBL" id="KAF5377120.1"/>
    </source>
</evidence>
<reference evidence="4 5" key="1">
    <citation type="journal article" date="2020" name="ISME J.">
        <title>Uncovering the hidden diversity of litter-decomposition mechanisms in mushroom-forming fungi.</title>
        <authorList>
            <person name="Floudas D."/>
            <person name="Bentzer J."/>
            <person name="Ahren D."/>
            <person name="Johansson T."/>
            <person name="Persson P."/>
            <person name="Tunlid A."/>
        </authorList>
    </citation>
    <scope>NUCLEOTIDE SEQUENCE [LARGE SCALE GENOMIC DNA]</scope>
    <source>
        <strain evidence="4 5">CBS 406.79</strain>
    </source>
</reference>
<dbReference type="Gene3D" id="3.40.50.720">
    <property type="entry name" value="NAD(P)-binding Rossmann-like Domain"/>
    <property type="match status" value="1"/>
</dbReference>
<dbReference type="Pfam" id="PF01370">
    <property type="entry name" value="Epimerase"/>
    <property type="match status" value="1"/>
</dbReference>
<keyword evidence="2" id="KW-0119">Carbohydrate metabolism</keyword>
<accession>A0A8H5M0U3</accession>
<evidence type="ECO:0000256" key="2">
    <source>
        <dbReference type="ARBA" id="ARBA00023277"/>
    </source>
</evidence>
<dbReference type="InterPro" id="IPR036291">
    <property type="entry name" value="NAD(P)-bd_dom_sf"/>
</dbReference>
<gene>
    <name evidence="4" type="ORF">D9757_008802</name>
</gene>
<keyword evidence="5" id="KW-1185">Reference proteome</keyword>
<name>A0A8H5M0U3_9AGAR</name>
<comment type="caution">
    <text evidence="4">The sequence shown here is derived from an EMBL/GenBank/DDBJ whole genome shotgun (WGS) entry which is preliminary data.</text>
</comment>
<evidence type="ECO:0000259" key="3">
    <source>
        <dbReference type="Pfam" id="PF01370"/>
    </source>
</evidence>
<dbReference type="Gene3D" id="3.90.25.10">
    <property type="entry name" value="UDP-galactose 4-epimerase, domain 1"/>
    <property type="match status" value="1"/>
</dbReference>
<dbReference type="Proteomes" id="UP000518752">
    <property type="component" value="Unassembled WGS sequence"/>
</dbReference>
<evidence type="ECO:0000256" key="1">
    <source>
        <dbReference type="ARBA" id="ARBA00022857"/>
    </source>
</evidence>
<dbReference type="OrthoDB" id="16464at2759"/>
<evidence type="ECO:0000313" key="5">
    <source>
        <dbReference type="Proteomes" id="UP000518752"/>
    </source>
</evidence>
<dbReference type="AlphaFoldDB" id="A0A8H5M0U3"/>
<keyword evidence="1" id="KW-0521">NADP</keyword>
<protein>
    <recommendedName>
        <fullName evidence="3">NAD-dependent epimerase/dehydratase domain-containing protein</fullName>
    </recommendedName>
</protein>